<dbReference type="RefSeq" id="WP_203963842.1">
    <property type="nucleotide sequence ID" value="NZ_AP023355.1"/>
</dbReference>
<dbReference type="InterPro" id="IPR027417">
    <property type="entry name" value="P-loop_NTPase"/>
</dbReference>
<dbReference type="PANTHER" id="PTHR45772">
    <property type="entry name" value="CONSERVED COMPONENT OF ABC TRANSPORTER FOR NATURAL AMINO ACIDS-RELATED"/>
    <property type="match status" value="1"/>
</dbReference>
<dbReference type="FunFam" id="3.40.50.300:FF:000421">
    <property type="entry name" value="Branched-chain amino acid ABC transporter ATP-binding protein"/>
    <property type="match status" value="1"/>
</dbReference>
<keyword evidence="1" id="KW-0813">Transport</keyword>
<gene>
    <name evidence="5" type="ORF">Athai_51720</name>
</gene>
<evidence type="ECO:0000313" key="5">
    <source>
        <dbReference type="EMBL" id="BCJ37669.1"/>
    </source>
</evidence>
<dbReference type="SMART" id="SM00382">
    <property type="entry name" value="AAA"/>
    <property type="match status" value="1"/>
</dbReference>
<keyword evidence="3 5" id="KW-0067">ATP-binding</keyword>
<sequence>MNCALEVSAATVRYGGVAAIDDLSFHHDDGGVVGLIGPNGAGKTTLLNVLSGAVRLTTGRISLRGRDLTSRKPHQIARLGITRTFQNLQIFGSLSVLDNVLLPRVARGWATAVGDMVLLPQAHRKVRAERARAHDLLDRVGIAGYADQPAGSLPYGLQRRVEIARALAGDPALILLDEPLAGLSASESVDLTELFTKVSTEGITVLLVEHDVASVLSVSKRVLVLDHGRLLADGTPDEVSADPAVRAAYLGEEWT</sequence>
<dbReference type="Pfam" id="PF12399">
    <property type="entry name" value="BCA_ABC_TP_C"/>
    <property type="match status" value="1"/>
</dbReference>
<dbReference type="AlphaFoldDB" id="A0A7R7HZS0"/>
<dbReference type="Proteomes" id="UP000611640">
    <property type="component" value="Chromosome"/>
</dbReference>
<evidence type="ECO:0000313" key="6">
    <source>
        <dbReference type="Proteomes" id="UP000611640"/>
    </source>
</evidence>
<keyword evidence="6" id="KW-1185">Reference proteome</keyword>
<dbReference type="PROSITE" id="PS50893">
    <property type="entry name" value="ABC_TRANSPORTER_2"/>
    <property type="match status" value="1"/>
</dbReference>
<dbReference type="CDD" id="cd03219">
    <property type="entry name" value="ABC_Mj1267_LivG_branched"/>
    <property type="match status" value="1"/>
</dbReference>
<dbReference type="InterPro" id="IPR032823">
    <property type="entry name" value="BCA_ABC_TP_C"/>
</dbReference>
<dbReference type="KEGG" id="atl:Athai_51720"/>
<accession>A0A7R7HZS0</accession>
<evidence type="ECO:0000256" key="3">
    <source>
        <dbReference type="ARBA" id="ARBA00022840"/>
    </source>
</evidence>
<dbReference type="GO" id="GO:0016887">
    <property type="term" value="F:ATP hydrolysis activity"/>
    <property type="evidence" value="ECO:0007669"/>
    <property type="project" value="InterPro"/>
</dbReference>
<evidence type="ECO:0000256" key="1">
    <source>
        <dbReference type="ARBA" id="ARBA00022448"/>
    </source>
</evidence>
<dbReference type="GO" id="GO:0005524">
    <property type="term" value="F:ATP binding"/>
    <property type="evidence" value="ECO:0007669"/>
    <property type="project" value="UniProtKB-KW"/>
</dbReference>
<reference evidence="5 6" key="1">
    <citation type="submission" date="2020-08" db="EMBL/GenBank/DDBJ databases">
        <title>Whole genome shotgun sequence of Actinocatenispora thailandica NBRC 105041.</title>
        <authorList>
            <person name="Komaki H."/>
            <person name="Tamura T."/>
        </authorList>
    </citation>
    <scope>NUCLEOTIDE SEQUENCE [LARGE SCALE GENOMIC DNA]</scope>
    <source>
        <strain evidence="5 6">NBRC 105041</strain>
    </source>
</reference>
<dbReference type="Pfam" id="PF00005">
    <property type="entry name" value="ABC_tran"/>
    <property type="match status" value="1"/>
</dbReference>
<dbReference type="Gene3D" id="3.40.50.300">
    <property type="entry name" value="P-loop containing nucleotide triphosphate hydrolases"/>
    <property type="match status" value="1"/>
</dbReference>
<proteinExistence type="predicted"/>
<feature type="domain" description="ABC transporter" evidence="4">
    <location>
        <begin position="5"/>
        <end position="252"/>
    </location>
</feature>
<dbReference type="GO" id="GO:0005886">
    <property type="term" value="C:plasma membrane"/>
    <property type="evidence" value="ECO:0007669"/>
    <property type="project" value="TreeGrafter"/>
</dbReference>
<dbReference type="SUPFAM" id="SSF52540">
    <property type="entry name" value="P-loop containing nucleoside triphosphate hydrolases"/>
    <property type="match status" value="1"/>
</dbReference>
<dbReference type="InterPro" id="IPR003593">
    <property type="entry name" value="AAA+_ATPase"/>
</dbReference>
<dbReference type="InterPro" id="IPR003439">
    <property type="entry name" value="ABC_transporter-like_ATP-bd"/>
</dbReference>
<organism evidence="5 6">
    <name type="scientific">Actinocatenispora thailandica</name>
    <dbReference type="NCBI Taxonomy" id="227318"/>
    <lineage>
        <taxon>Bacteria</taxon>
        <taxon>Bacillati</taxon>
        <taxon>Actinomycetota</taxon>
        <taxon>Actinomycetes</taxon>
        <taxon>Micromonosporales</taxon>
        <taxon>Micromonosporaceae</taxon>
        <taxon>Actinocatenispora</taxon>
    </lineage>
</organism>
<dbReference type="InterPro" id="IPR051120">
    <property type="entry name" value="ABC_AA/LPS_Transport"/>
</dbReference>
<name>A0A7R7HZS0_9ACTN</name>
<keyword evidence="2" id="KW-0547">Nucleotide-binding</keyword>
<protein>
    <submittedName>
        <fullName evidence="5">ABC transporter ATP-binding protein</fullName>
    </submittedName>
</protein>
<evidence type="ECO:0000259" key="4">
    <source>
        <dbReference type="PROSITE" id="PS50893"/>
    </source>
</evidence>
<dbReference type="EMBL" id="AP023355">
    <property type="protein sequence ID" value="BCJ37669.1"/>
    <property type="molecule type" value="Genomic_DNA"/>
</dbReference>
<evidence type="ECO:0000256" key="2">
    <source>
        <dbReference type="ARBA" id="ARBA00022741"/>
    </source>
</evidence>
<dbReference type="PANTHER" id="PTHR45772:SF1">
    <property type="entry name" value="ABC TRANSPORTER ATP-BINDING PROTEIN"/>
    <property type="match status" value="1"/>
</dbReference>